<organism evidence="1">
    <name type="scientific">Anopheles marajoara</name>
    <dbReference type="NCBI Taxonomy" id="58244"/>
    <lineage>
        <taxon>Eukaryota</taxon>
        <taxon>Metazoa</taxon>
        <taxon>Ecdysozoa</taxon>
        <taxon>Arthropoda</taxon>
        <taxon>Hexapoda</taxon>
        <taxon>Insecta</taxon>
        <taxon>Pterygota</taxon>
        <taxon>Neoptera</taxon>
        <taxon>Endopterygota</taxon>
        <taxon>Diptera</taxon>
        <taxon>Nematocera</taxon>
        <taxon>Culicoidea</taxon>
        <taxon>Culicidae</taxon>
        <taxon>Anophelinae</taxon>
        <taxon>Anopheles</taxon>
    </lineage>
</organism>
<protein>
    <submittedName>
        <fullName evidence="1">Putative secreted protein</fullName>
    </submittedName>
</protein>
<proteinExistence type="predicted"/>
<sequence length="67" mass="7518">MRGAIFFVMSVASPPICVSCKCFIHHHLLTLVSSNLHQAKRPANRVYRFAICSEIAHVFLSVQFEAS</sequence>
<evidence type="ECO:0000313" key="1">
    <source>
        <dbReference type="EMBL" id="MBW63994.1"/>
    </source>
</evidence>
<dbReference type="EMBL" id="GGFJ01014853">
    <property type="protein sequence ID" value="MBW63994.1"/>
    <property type="molecule type" value="Transcribed_RNA"/>
</dbReference>
<name>A0A2M4CF96_9DIPT</name>
<reference evidence="1" key="1">
    <citation type="submission" date="2018-01" db="EMBL/GenBank/DDBJ databases">
        <title>An insight into the sialome of Amazonian anophelines.</title>
        <authorList>
            <person name="Ribeiro J.M."/>
            <person name="Scarpassa V."/>
            <person name="Calvo E."/>
        </authorList>
    </citation>
    <scope>NUCLEOTIDE SEQUENCE</scope>
    <source>
        <tissue evidence="1">Salivary glands</tissue>
    </source>
</reference>
<dbReference type="AlphaFoldDB" id="A0A2M4CF96"/>
<accession>A0A2M4CF96</accession>